<reference evidence="1" key="1">
    <citation type="submission" date="2021-08" db="EMBL/GenBank/DDBJ databases">
        <title>The first chromosome-level gecko genome reveals the dynamic sex chromosomes of Neotropical dwarf geckos (Sphaerodactylidae: Sphaerodactylus).</title>
        <authorList>
            <person name="Pinto B.J."/>
            <person name="Keating S.E."/>
            <person name="Gamble T."/>
        </authorList>
    </citation>
    <scope>NUCLEOTIDE SEQUENCE</scope>
    <source>
        <strain evidence="1">TG3544</strain>
    </source>
</reference>
<evidence type="ECO:0000313" key="1">
    <source>
        <dbReference type="EMBL" id="KAH7989513.1"/>
    </source>
</evidence>
<evidence type="ECO:0000313" key="2">
    <source>
        <dbReference type="Proteomes" id="UP000827872"/>
    </source>
</evidence>
<gene>
    <name evidence="1" type="ORF">K3G42_010491</name>
</gene>
<comment type="caution">
    <text evidence="1">The sequence shown here is derived from an EMBL/GenBank/DDBJ whole genome shotgun (WGS) entry which is preliminary data.</text>
</comment>
<sequence length="110" mass="12927">MPALAFYFSSASFIDVKSKALQEFNFNQSIHYLERTKTKRKKRDLRSLKTRPTYTLGEIGWVKCLWHYFSSLLTDTVTQPTTRCLPLSGGARMQVKCINRENNQHPRTYY</sequence>
<accession>A0ACB8EAK5</accession>
<name>A0ACB8EAK5_9SAUR</name>
<organism evidence="1 2">
    <name type="scientific">Sphaerodactylus townsendi</name>
    <dbReference type="NCBI Taxonomy" id="933632"/>
    <lineage>
        <taxon>Eukaryota</taxon>
        <taxon>Metazoa</taxon>
        <taxon>Chordata</taxon>
        <taxon>Craniata</taxon>
        <taxon>Vertebrata</taxon>
        <taxon>Euteleostomi</taxon>
        <taxon>Lepidosauria</taxon>
        <taxon>Squamata</taxon>
        <taxon>Bifurcata</taxon>
        <taxon>Gekkota</taxon>
        <taxon>Sphaerodactylidae</taxon>
        <taxon>Sphaerodactylus</taxon>
    </lineage>
</organism>
<keyword evidence="2" id="KW-1185">Reference proteome</keyword>
<dbReference type="Proteomes" id="UP000827872">
    <property type="component" value="Linkage Group LG14"/>
</dbReference>
<dbReference type="EMBL" id="CM037627">
    <property type="protein sequence ID" value="KAH7989513.1"/>
    <property type="molecule type" value="Genomic_DNA"/>
</dbReference>
<protein>
    <submittedName>
        <fullName evidence="1">Uncharacterized protein</fullName>
    </submittedName>
</protein>
<proteinExistence type="predicted"/>